<evidence type="ECO:0000259" key="5">
    <source>
        <dbReference type="Pfam" id="PF00205"/>
    </source>
</evidence>
<sequence>MTTTSLIHYFLAFLESLDVTPIFLVPGATLDPLVQALAEDQSLKAVCCSHEVSAGYMADGYSRVTGKPGIMAVMGGPGASHAMTALLTVKTEQIPLLLVTGDVDSKLADLHAFQNPGPALLNQSAWLEPLMLKSWRIQDPAEAPKILAQAQTCLKAWPAGPLHLQIPVDLWEKPLEADLPALKLTITETPPLSPERIRQLGDKLKSSVKCALWVGSSLKASLAAPQLESLANSLQIPVITSLRAKGLLPENHPLSMGVFGFGGNSRAEQLLLSEELETLVVLGVRPSERNTLSWHADLLTGKRSILWVDQTTQPQWAKAFPQLEVISANPNAILEALATQIPPLPESLRAQRLAWLKFIKERPAKLQPPERETLATYFKLLRQAIEPTAPVFVDAGLVKRNAGSLWQALQPDTFYISSEVGAMGWAIGAGIGAAFAQQKPVVVLTGDGSMRMQGTEISTAALHRLPILFVVFKNGTLGSVAQRLAESPSSQSLLQLPPIQWTVFAKSLGVPAQQVNSPADLANILAEKQVLKGPFLIEILLPISDSQAPERAVPRLERPEHPGYLSRPSEQDL</sequence>
<evidence type="ECO:0000256" key="3">
    <source>
        <dbReference type="RuleBase" id="RU362132"/>
    </source>
</evidence>
<dbReference type="Pfam" id="PF02775">
    <property type="entry name" value="TPP_enzyme_C"/>
    <property type="match status" value="1"/>
</dbReference>
<evidence type="ECO:0000313" key="9">
    <source>
        <dbReference type="Proteomes" id="UP000231019"/>
    </source>
</evidence>
<dbReference type="CDD" id="cd07035">
    <property type="entry name" value="TPP_PYR_POX_like"/>
    <property type="match status" value="1"/>
</dbReference>
<accession>A0A2M7G4N4</accession>
<feature type="domain" description="Thiamine pyrophosphate enzyme central" evidence="5">
    <location>
        <begin position="199"/>
        <end position="311"/>
    </location>
</feature>
<dbReference type="Pfam" id="PF02776">
    <property type="entry name" value="TPP_enzyme_N"/>
    <property type="match status" value="1"/>
</dbReference>
<dbReference type="SUPFAM" id="SSF52467">
    <property type="entry name" value="DHS-like NAD/FAD-binding domain"/>
    <property type="match status" value="1"/>
</dbReference>
<dbReference type="GO" id="GO:0003984">
    <property type="term" value="F:acetolactate synthase activity"/>
    <property type="evidence" value="ECO:0007669"/>
    <property type="project" value="TreeGrafter"/>
</dbReference>
<feature type="domain" description="Thiamine pyrophosphate enzyme TPP-binding" evidence="6">
    <location>
        <begin position="394"/>
        <end position="539"/>
    </location>
</feature>
<protein>
    <recommendedName>
        <fullName evidence="10">Thiamine pyrophosphate-binding protein</fullName>
    </recommendedName>
</protein>
<evidence type="ECO:0008006" key="10">
    <source>
        <dbReference type="Google" id="ProtNLM"/>
    </source>
</evidence>
<dbReference type="InterPro" id="IPR011766">
    <property type="entry name" value="TPP_enzyme_TPP-bd"/>
</dbReference>
<dbReference type="PANTHER" id="PTHR18968">
    <property type="entry name" value="THIAMINE PYROPHOSPHATE ENZYMES"/>
    <property type="match status" value="1"/>
</dbReference>
<gene>
    <name evidence="8" type="ORF">COW36_11360</name>
</gene>
<dbReference type="SUPFAM" id="SSF52518">
    <property type="entry name" value="Thiamin diphosphate-binding fold (THDP-binding)"/>
    <property type="match status" value="2"/>
</dbReference>
<evidence type="ECO:0000256" key="2">
    <source>
        <dbReference type="ARBA" id="ARBA00023052"/>
    </source>
</evidence>
<dbReference type="GO" id="GO:0009097">
    <property type="term" value="P:isoleucine biosynthetic process"/>
    <property type="evidence" value="ECO:0007669"/>
    <property type="project" value="TreeGrafter"/>
</dbReference>
<dbReference type="InterPro" id="IPR029061">
    <property type="entry name" value="THDP-binding"/>
</dbReference>
<evidence type="ECO:0000259" key="7">
    <source>
        <dbReference type="Pfam" id="PF02776"/>
    </source>
</evidence>
<reference evidence="8 9" key="1">
    <citation type="submission" date="2017-09" db="EMBL/GenBank/DDBJ databases">
        <title>Depth-based differentiation of microbial function through sediment-hosted aquifers and enrichment of novel symbionts in the deep terrestrial subsurface.</title>
        <authorList>
            <person name="Probst A.J."/>
            <person name="Ladd B."/>
            <person name="Jarett J.K."/>
            <person name="Geller-Mcgrath D.E."/>
            <person name="Sieber C.M."/>
            <person name="Emerson J.B."/>
            <person name="Anantharaman K."/>
            <person name="Thomas B.C."/>
            <person name="Malmstrom R."/>
            <person name="Stieglmeier M."/>
            <person name="Klingl A."/>
            <person name="Woyke T."/>
            <person name="Ryan C.M."/>
            <person name="Banfield J.F."/>
        </authorList>
    </citation>
    <scope>NUCLEOTIDE SEQUENCE [LARGE SCALE GENOMIC DNA]</scope>
    <source>
        <strain evidence="8">CG17_big_fil_post_rev_8_21_14_2_50_48_46</strain>
    </source>
</reference>
<dbReference type="GO" id="GO:0050660">
    <property type="term" value="F:flavin adenine dinucleotide binding"/>
    <property type="evidence" value="ECO:0007669"/>
    <property type="project" value="TreeGrafter"/>
</dbReference>
<feature type="compositionally biased region" description="Basic and acidic residues" evidence="4">
    <location>
        <begin position="552"/>
        <end position="561"/>
    </location>
</feature>
<evidence type="ECO:0000256" key="4">
    <source>
        <dbReference type="SAM" id="MobiDB-lite"/>
    </source>
</evidence>
<dbReference type="EMBL" id="PFFQ01000034">
    <property type="protein sequence ID" value="PIW16872.1"/>
    <property type="molecule type" value="Genomic_DNA"/>
</dbReference>
<organism evidence="8 9">
    <name type="scientific">bacterium (Candidatus Blackallbacteria) CG17_big_fil_post_rev_8_21_14_2_50_48_46</name>
    <dbReference type="NCBI Taxonomy" id="2014261"/>
    <lineage>
        <taxon>Bacteria</taxon>
        <taxon>Candidatus Blackallbacteria</taxon>
    </lineage>
</organism>
<dbReference type="Proteomes" id="UP000231019">
    <property type="component" value="Unassembled WGS sequence"/>
</dbReference>
<dbReference type="InterPro" id="IPR029035">
    <property type="entry name" value="DHS-like_NAD/FAD-binding_dom"/>
</dbReference>
<comment type="caution">
    <text evidence="8">The sequence shown here is derived from an EMBL/GenBank/DDBJ whole genome shotgun (WGS) entry which is preliminary data.</text>
</comment>
<feature type="domain" description="Thiamine pyrophosphate enzyme N-terminal TPP-binding" evidence="7">
    <location>
        <begin position="8"/>
        <end position="115"/>
    </location>
</feature>
<dbReference type="GO" id="GO:0030976">
    <property type="term" value="F:thiamine pyrophosphate binding"/>
    <property type="evidence" value="ECO:0007669"/>
    <property type="project" value="InterPro"/>
</dbReference>
<keyword evidence="2 3" id="KW-0786">Thiamine pyrophosphate</keyword>
<proteinExistence type="inferred from homology"/>
<dbReference type="PANTHER" id="PTHR18968:SF167">
    <property type="entry name" value="ACETOLACTATE SYNTHASE LARGE SUBUNIT ILVB2-RELATED"/>
    <property type="match status" value="1"/>
</dbReference>
<dbReference type="Gene3D" id="3.40.50.1220">
    <property type="entry name" value="TPP-binding domain"/>
    <property type="match status" value="1"/>
</dbReference>
<name>A0A2M7G4N4_9BACT</name>
<dbReference type="CDD" id="cd00568">
    <property type="entry name" value="TPP_enzymes"/>
    <property type="match status" value="1"/>
</dbReference>
<dbReference type="Gene3D" id="3.40.50.970">
    <property type="match status" value="2"/>
</dbReference>
<dbReference type="AlphaFoldDB" id="A0A2M7G4N4"/>
<comment type="similarity">
    <text evidence="1 3">Belongs to the TPP enzyme family.</text>
</comment>
<evidence type="ECO:0000259" key="6">
    <source>
        <dbReference type="Pfam" id="PF02775"/>
    </source>
</evidence>
<dbReference type="GO" id="GO:0000287">
    <property type="term" value="F:magnesium ion binding"/>
    <property type="evidence" value="ECO:0007669"/>
    <property type="project" value="InterPro"/>
</dbReference>
<dbReference type="InterPro" id="IPR012001">
    <property type="entry name" value="Thiamin_PyroP_enz_TPP-bd_dom"/>
</dbReference>
<dbReference type="InterPro" id="IPR045229">
    <property type="entry name" value="TPP_enz"/>
</dbReference>
<dbReference type="Pfam" id="PF00205">
    <property type="entry name" value="TPP_enzyme_M"/>
    <property type="match status" value="1"/>
</dbReference>
<evidence type="ECO:0000256" key="1">
    <source>
        <dbReference type="ARBA" id="ARBA00007812"/>
    </source>
</evidence>
<dbReference type="InterPro" id="IPR012000">
    <property type="entry name" value="Thiamin_PyroP_enz_cen_dom"/>
</dbReference>
<dbReference type="GO" id="GO:0005948">
    <property type="term" value="C:acetolactate synthase complex"/>
    <property type="evidence" value="ECO:0007669"/>
    <property type="project" value="TreeGrafter"/>
</dbReference>
<evidence type="ECO:0000313" key="8">
    <source>
        <dbReference type="EMBL" id="PIW16872.1"/>
    </source>
</evidence>
<dbReference type="GO" id="GO:0009099">
    <property type="term" value="P:L-valine biosynthetic process"/>
    <property type="evidence" value="ECO:0007669"/>
    <property type="project" value="TreeGrafter"/>
</dbReference>
<feature type="region of interest" description="Disordered" evidence="4">
    <location>
        <begin position="548"/>
        <end position="573"/>
    </location>
</feature>